<evidence type="ECO:0000313" key="2">
    <source>
        <dbReference type="Proteomes" id="UP000175707"/>
    </source>
</evidence>
<protein>
    <submittedName>
        <fullName evidence="1">Peptidase</fullName>
    </submittedName>
</protein>
<dbReference type="Pfam" id="PF05015">
    <property type="entry name" value="HigB-like_toxin"/>
    <property type="match status" value="1"/>
</dbReference>
<gene>
    <name evidence="1" type="ORF">BAE30_04635</name>
</gene>
<name>A0A1E7YYF9_9PROT</name>
<dbReference type="AlphaFoldDB" id="A0A1E7YYF9"/>
<accession>A0A1E7YYF9</accession>
<dbReference type="InterPro" id="IPR007711">
    <property type="entry name" value="HigB-1"/>
</dbReference>
<reference evidence="1 2" key="1">
    <citation type="submission" date="2016-06" db="EMBL/GenBank/DDBJ databases">
        <title>Gene turnover analysis identifies the evolutionary adaptation of the extremophile Acidithiobacillus caldus.</title>
        <authorList>
            <person name="Zhang X."/>
        </authorList>
    </citation>
    <scope>NUCLEOTIDE SEQUENCE [LARGE SCALE GENOMIC DNA]</scope>
    <source>
        <strain evidence="1 2">S1</strain>
    </source>
</reference>
<dbReference type="PANTHER" id="PTHR40266">
    <property type="entry name" value="TOXIN HIGB-1"/>
    <property type="match status" value="1"/>
</dbReference>
<comment type="caution">
    <text evidence="1">The sequence shown here is derived from an EMBL/GenBank/DDBJ whole genome shotgun (WGS) entry which is preliminary data.</text>
</comment>
<dbReference type="SUPFAM" id="SSF143011">
    <property type="entry name" value="RelE-like"/>
    <property type="match status" value="1"/>
</dbReference>
<sequence length="92" mass="10502">MIRSFRHKGLRAFYETGNKAGIQPDHAARIARQLARLEVARTPEDMNVPGWKLHPLHGSLQGHYAVSVNGNWRITFVFEDGDATLVDYLDYH</sequence>
<proteinExistence type="predicted"/>
<dbReference type="InterPro" id="IPR035093">
    <property type="entry name" value="RelE/ParE_toxin_dom_sf"/>
</dbReference>
<dbReference type="PANTHER" id="PTHR40266:SF2">
    <property type="entry name" value="TOXIN HIGB-1"/>
    <property type="match status" value="1"/>
</dbReference>
<organism evidence="1 2">
    <name type="scientific">Acidithiobacillus caldus</name>
    <dbReference type="NCBI Taxonomy" id="33059"/>
    <lineage>
        <taxon>Bacteria</taxon>
        <taxon>Pseudomonadati</taxon>
        <taxon>Pseudomonadota</taxon>
        <taxon>Acidithiobacillia</taxon>
        <taxon>Acidithiobacillales</taxon>
        <taxon>Acidithiobacillaceae</taxon>
        <taxon>Acidithiobacillus</taxon>
    </lineage>
</organism>
<dbReference type="Proteomes" id="UP000175707">
    <property type="component" value="Unassembled WGS sequence"/>
</dbReference>
<evidence type="ECO:0000313" key="1">
    <source>
        <dbReference type="EMBL" id="OFC61532.1"/>
    </source>
</evidence>
<dbReference type="Gene3D" id="3.30.2310.20">
    <property type="entry name" value="RelE-like"/>
    <property type="match status" value="1"/>
</dbReference>
<dbReference type="EMBL" id="LZYH01000372">
    <property type="protein sequence ID" value="OFC61532.1"/>
    <property type="molecule type" value="Genomic_DNA"/>
</dbReference>